<sequence>MLEQGIVFWYWWVLAVGFLALEILASGFFFLWLAVSAFIVGSVVLLIETTTFNVQVLLFSLLAVSSVLAWRKYARTRTTEVSDHPLLNRRGAQYIGRTFNLIAPIENGQGKIKVDDTIWKVHGPDTPLGTKVKVVAIKGTVFEVQVCQ</sequence>
<dbReference type="EMBL" id="LUUJ01000080">
    <property type="protein sequence ID" value="OAI15714.1"/>
    <property type="molecule type" value="Genomic_DNA"/>
</dbReference>
<accession>A0A177NDP1</accession>
<evidence type="ECO:0000313" key="8">
    <source>
        <dbReference type="Proteomes" id="UP000077857"/>
    </source>
</evidence>
<dbReference type="OrthoDB" id="9810336at2"/>
<proteinExistence type="predicted"/>
<comment type="caution">
    <text evidence="7">The sequence shown here is derived from an EMBL/GenBank/DDBJ whole genome shotgun (WGS) entry which is preliminary data.</text>
</comment>
<name>A0A177NDP1_9GAMM</name>
<evidence type="ECO:0000259" key="6">
    <source>
        <dbReference type="Pfam" id="PF01957"/>
    </source>
</evidence>
<organism evidence="7 8">
    <name type="scientific">Methylomonas koyamae</name>
    <dbReference type="NCBI Taxonomy" id="702114"/>
    <lineage>
        <taxon>Bacteria</taxon>
        <taxon>Pseudomonadati</taxon>
        <taxon>Pseudomonadota</taxon>
        <taxon>Gammaproteobacteria</taxon>
        <taxon>Methylococcales</taxon>
        <taxon>Methylococcaceae</taxon>
        <taxon>Methylomonas</taxon>
    </lineage>
</organism>
<dbReference type="AlphaFoldDB" id="A0A177NDP1"/>
<comment type="subcellular location">
    <subcellularLocation>
        <location evidence="1">Membrane</location>
        <topology evidence="1">Multi-pass membrane protein</topology>
    </subcellularLocation>
</comment>
<protein>
    <recommendedName>
        <fullName evidence="6">NfeD-like C-terminal domain-containing protein</fullName>
    </recommendedName>
</protein>
<dbReference type="Pfam" id="PF01957">
    <property type="entry name" value="NfeD"/>
    <property type="match status" value="1"/>
</dbReference>
<dbReference type="RefSeq" id="WP_064040603.1">
    <property type="nucleotide sequence ID" value="NZ_LUUJ01000080.1"/>
</dbReference>
<dbReference type="PANTHER" id="PTHR33507">
    <property type="entry name" value="INNER MEMBRANE PROTEIN YBBJ"/>
    <property type="match status" value="1"/>
</dbReference>
<reference evidence="7 8" key="1">
    <citation type="submission" date="2016-03" db="EMBL/GenBank/DDBJ databases">
        <authorList>
            <person name="Ploux O."/>
        </authorList>
    </citation>
    <scope>NUCLEOTIDE SEQUENCE [LARGE SCALE GENOMIC DNA]</scope>
    <source>
        <strain evidence="7 8">R-45378</strain>
    </source>
</reference>
<keyword evidence="4 5" id="KW-0472">Membrane</keyword>
<feature type="transmembrane region" description="Helical" evidence="5">
    <location>
        <begin position="53"/>
        <end position="70"/>
    </location>
</feature>
<dbReference type="InterPro" id="IPR002810">
    <property type="entry name" value="NfeD-like_C"/>
</dbReference>
<feature type="domain" description="NfeD-like C-terminal" evidence="6">
    <location>
        <begin position="92"/>
        <end position="144"/>
    </location>
</feature>
<keyword evidence="2 5" id="KW-0812">Transmembrane</keyword>
<gene>
    <name evidence="7" type="ORF">A1507_12865</name>
</gene>
<evidence type="ECO:0000256" key="2">
    <source>
        <dbReference type="ARBA" id="ARBA00022692"/>
    </source>
</evidence>
<keyword evidence="3 5" id="KW-1133">Transmembrane helix</keyword>
<evidence type="ECO:0000256" key="3">
    <source>
        <dbReference type="ARBA" id="ARBA00022989"/>
    </source>
</evidence>
<feature type="transmembrane region" description="Helical" evidence="5">
    <location>
        <begin position="29"/>
        <end position="47"/>
    </location>
</feature>
<dbReference type="Gene3D" id="2.40.50.140">
    <property type="entry name" value="Nucleic acid-binding proteins"/>
    <property type="match status" value="1"/>
</dbReference>
<dbReference type="InterPro" id="IPR052165">
    <property type="entry name" value="Membrane_assoc_protease"/>
</dbReference>
<evidence type="ECO:0000313" key="7">
    <source>
        <dbReference type="EMBL" id="OAI15714.1"/>
    </source>
</evidence>
<dbReference type="InterPro" id="IPR012340">
    <property type="entry name" value="NA-bd_OB-fold"/>
</dbReference>
<dbReference type="Proteomes" id="UP000077857">
    <property type="component" value="Unassembled WGS sequence"/>
</dbReference>
<evidence type="ECO:0000256" key="1">
    <source>
        <dbReference type="ARBA" id="ARBA00004141"/>
    </source>
</evidence>
<dbReference type="GO" id="GO:0005886">
    <property type="term" value="C:plasma membrane"/>
    <property type="evidence" value="ECO:0007669"/>
    <property type="project" value="TreeGrafter"/>
</dbReference>
<evidence type="ECO:0000256" key="5">
    <source>
        <dbReference type="SAM" id="Phobius"/>
    </source>
</evidence>
<dbReference type="PANTHER" id="PTHR33507:SF3">
    <property type="entry name" value="INNER MEMBRANE PROTEIN YBBJ"/>
    <property type="match status" value="1"/>
</dbReference>
<evidence type="ECO:0000256" key="4">
    <source>
        <dbReference type="ARBA" id="ARBA00023136"/>
    </source>
</evidence>